<organism evidence="2 3">
    <name type="scientific">Candidatus Accumulibacter adjunctus</name>
    <dbReference type="NCBI Taxonomy" id="1454001"/>
    <lineage>
        <taxon>Bacteria</taxon>
        <taxon>Pseudomonadati</taxon>
        <taxon>Pseudomonadota</taxon>
        <taxon>Betaproteobacteria</taxon>
        <taxon>Candidatus Accumulibacter</taxon>
    </lineage>
</organism>
<dbReference type="InterPro" id="IPR007359">
    <property type="entry name" value="SigmaE_reg_RseC_MucC"/>
</dbReference>
<dbReference type="Proteomes" id="UP000020218">
    <property type="component" value="Unassembled WGS sequence"/>
</dbReference>
<name>A0A011NM76_9PROT</name>
<accession>A0A011NM76</accession>
<dbReference type="PANTHER" id="PTHR35867">
    <property type="entry name" value="PROTEIN RSEC"/>
    <property type="match status" value="1"/>
</dbReference>
<dbReference type="PATRIC" id="fig|1454001.3.peg.3025"/>
<dbReference type="Pfam" id="PF04246">
    <property type="entry name" value="RseC_MucC"/>
    <property type="match status" value="1"/>
</dbReference>
<dbReference type="InterPro" id="IPR026268">
    <property type="entry name" value="RseC"/>
</dbReference>
<reference evidence="2" key="1">
    <citation type="submission" date="2014-02" db="EMBL/GenBank/DDBJ databases">
        <title>Expanding our view of genomic diversity in Candidatus Accumulibacter clades.</title>
        <authorList>
            <person name="Skennerton C.T."/>
            <person name="Barr J.J."/>
            <person name="Slater F.R."/>
            <person name="Bond P.L."/>
            <person name="Tyson G.W."/>
        </authorList>
    </citation>
    <scope>NUCLEOTIDE SEQUENCE [LARGE SCALE GENOMIC DNA]</scope>
</reference>
<dbReference type="AlphaFoldDB" id="A0A011NM76"/>
<protein>
    <submittedName>
        <fullName evidence="2">Sigma-E factor regulatory protein RseC</fullName>
    </submittedName>
</protein>
<evidence type="ECO:0000256" key="1">
    <source>
        <dbReference type="SAM" id="Phobius"/>
    </source>
</evidence>
<evidence type="ECO:0000313" key="3">
    <source>
        <dbReference type="Proteomes" id="UP000020218"/>
    </source>
</evidence>
<evidence type="ECO:0000313" key="2">
    <source>
        <dbReference type="EMBL" id="EXI65767.1"/>
    </source>
</evidence>
<proteinExistence type="predicted"/>
<keyword evidence="3" id="KW-1185">Reference proteome</keyword>
<keyword evidence="1" id="KW-0812">Transmembrane</keyword>
<keyword evidence="1" id="KW-1133">Transmembrane helix</keyword>
<comment type="caution">
    <text evidence="2">The sequence shown here is derived from an EMBL/GenBank/DDBJ whole genome shotgun (WGS) entry which is preliminary data.</text>
</comment>
<gene>
    <name evidence="2" type="primary">rseC</name>
    <name evidence="2" type="ORF">AW08_02979</name>
</gene>
<feature type="transmembrane region" description="Helical" evidence="1">
    <location>
        <begin position="86"/>
        <end position="119"/>
    </location>
</feature>
<dbReference type="PIRSF" id="PIRSF004923">
    <property type="entry name" value="RseC"/>
    <property type="match status" value="1"/>
</dbReference>
<sequence>MNEAWGTVVALVGEQATIRIDETGCGRCRQPGGCGGSQAATLFCHTPRTFCVPNPDGRQVGERVQVVLAGGSLGRSALHAYVQPLLALLGGALAGSAIAGEAGAIGGSVAGLLLGWLLLRRAQMRWRQEHGLQPSIRS</sequence>
<keyword evidence="1" id="KW-0472">Membrane</keyword>
<dbReference type="PANTHER" id="PTHR35867:SF1">
    <property type="entry name" value="PROTEIN RSEC"/>
    <property type="match status" value="1"/>
</dbReference>
<dbReference type="EMBL" id="JFAX01000019">
    <property type="protein sequence ID" value="EXI65767.1"/>
    <property type="molecule type" value="Genomic_DNA"/>
</dbReference>
<dbReference type="STRING" id="1454001.AW08_02979"/>